<dbReference type="AlphaFoldDB" id="A0AAD5YNT5"/>
<dbReference type="Pfam" id="PF00339">
    <property type="entry name" value="Arrestin_N"/>
    <property type="match status" value="1"/>
</dbReference>
<sequence length="408" mass="45272">MSIVLHLADERRLRVAGETIHGEVELHIPEIIKDGVEEVHVKFRGRVYARVEQSLGTTSIPHHGNIYIAKDEISVWNKSGSLTGHSGGTLWVPFQFVIPLDAKPSCAGGKWGALGSVSYIIKAVGVRPGKTTKNRRVTKAFAVVPPDPAGSQLRESLSAGWSGPFRTLSKSIALRKGIWGSHSEAKIDLSYPDVPVLPLFADIPFTLSIITETKEMKYDAADQHKDVFPVPPSNADNITFLLRRKVEMKVNGLSEERWETLAQLGALGKASPELSSETNPRDVSLTSEKWWIPTENDKQVGAWRQETTIKSTFRLRSTPTFSTPVFSARNYLHVKVDFPGMKNEIKEDFPIQISSAVVAPTAKEVEVGDIDEALENNLDLSQPYWDGEMWNEKHEASGLFKLNRLRGA</sequence>
<keyword evidence="3" id="KW-1185">Reference proteome</keyword>
<dbReference type="InterPro" id="IPR014756">
    <property type="entry name" value="Ig_E-set"/>
</dbReference>
<organism evidence="2 3">
    <name type="scientific">Meripilus lineatus</name>
    <dbReference type="NCBI Taxonomy" id="2056292"/>
    <lineage>
        <taxon>Eukaryota</taxon>
        <taxon>Fungi</taxon>
        <taxon>Dikarya</taxon>
        <taxon>Basidiomycota</taxon>
        <taxon>Agaricomycotina</taxon>
        <taxon>Agaricomycetes</taxon>
        <taxon>Polyporales</taxon>
        <taxon>Meripilaceae</taxon>
        <taxon>Meripilus</taxon>
    </lineage>
</organism>
<evidence type="ECO:0000313" key="2">
    <source>
        <dbReference type="EMBL" id="KAJ3491647.1"/>
    </source>
</evidence>
<protein>
    <recommendedName>
        <fullName evidence="1">Arrestin-like N-terminal domain-containing protein</fullName>
    </recommendedName>
</protein>
<name>A0AAD5YNT5_9APHY</name>
<dbReference type="SUPFAM" id="SSF81296">
    <property type="entry name" value="E set domains"/>
    <property type="match status" value="1"/>
</dbReference>
<comment type="caution">
    <text evidence="2">The sequence shown here is derived from an EMBL/GenBank/DDBJ whole genome shotgun (WGS) entry which is preliminary data.</text>
</comment>
<evidence type="ECO:0000313" key="3">
    <source>
        <dbReference type="Proteomes" id="UP001212997"/>
    </source>
</evidence>
<dbReference type="EMBL" id="JANAWD010000009">
    <property type="protein sequence ID" value="KAJ3491647.1"/>
    <property type="molecule type" value="Genomic_DNA"/>
</dbReference>
<feature type="domain" description="Arrestin-like N-terminal" evidence="1">
    <location>
        <begin position="15"/>
        <end position="145"/>
    </location>
</feature>
<accession>A0AAD5YNT5</accession>
<gene>
    <name evidence="2" type="ORF">NLI96_g561</name>
</gene>
<dbReference type="InterPro" id="IPR011021">
    <property type="entry name" value="Arrestin-like_N"/>
</dbReference>
<dbReference type="Gene3D" id="2.60.40.640">
    <property type="match status" value="1"/>
</dbReference>
<evidence type="ECO:0000259" key="1">
    <source>
        <dbReference type="Pfam" id="PF00339"/>
    </source>
</evidence>
<reference evidence="2" key="1">
    <citation type="submission" date="2022-07" db="EMBL/GenBank/DDBJ databases">
        <title>Genome Sequence of Physisporinus lineatus.</title>
        <authorList>
            <person name="Buettner E."/>
        </authorList>
    </citation>
    <scope>NUCLEOTIDE SEQUENCE</scope>
    <source>
        <strain evidence="2">VT162</strain>
    </source>
</reference>
<dbReference type="InterPro" id="IPR014752">
    <property type="entry name" value="Arrestin-like_C"/>
</dbReference>
<proteinExistence type="predicted"/>
<dbReference type="Proteomes" id="UP001212997">
    <property type="component" value="Unassembled WGS sequence"/>
</dbReference>